<dbReference type="Proteomes" id="UP001211173">
    <property type="component" value="Unassembled WGS sequence"/>
</dbReference>
<proteinExistence type="predicted"/>
<organism evidence="2 3">
    <name type="scientific">Flavonifractor plautii</name>
    <name type="common">Fusobacterium plautii</name>
    <dbReference type="NCBI Taxonomy" id="292800"/>
    <lineage>
        <taxon>Bacteria</taxon>
        <taxon>Bacillati</taxon>
        <taxon>Bacillota</taxon>
        <taxon>Clostridia</taxon>
        <taxon>Eubacteriales</taxon>
        <taxon>Oscillospiraceae</taxon>
        <taxon>Flavonifractor</taxon>
    </lineage>
</organism>
<gene>
    <name evidence="2" type="ORF">GKE90_21010</name>
    <name evidence="1" type="ORF">PNE06_19950</name>
</gene>
<protein>
    <submittedName>
        <fullName evidence="2">Uncharacterized protein</fullName>
    </submittedName>
</protein>
<dbReference type="Proteomes" id="UP000429811">
    <property type="component" value="Unassembled WGS sequence"/>
</dbReference>
<dbReference type="AlphaFoldDB" id="A0A6I2RVG0"/>
<reference evidence="2 3" key="1">
    <citation type="journal article" date="2019" name="Nat. Med.">
        <title>A library of human gut bacterial isolates paired with longitudinal multiomics data enables mechanistic microbiome research.</title>
        <authorList>
            <person name="Poyet M."/>
            <person name="Groussin M."/>
            <person name="Gibbons S.M."/>
            <person name="Avila-Pacheco J."/>
            <person name="Jiang X."/>
            <person name="Kearney S.M."/>
            <person name="Perrotta A.R."/>
            <person name="Berdy B."/>
            <person name="Zhao S."/>
            <person name="Lieberman T.D."/>
            <person name="Swanson P.K."/>
            <person name="Smith M."/>
            <person name="Roesemann S."/>
            <person name="Alexander J.E."/>
            <person name="Rich S.A."/>
            <person name="Livny J."/>
            <person name="Vlamakis H."/>
            <person name="Clish C."/>
            <person name="Bullock K."/>
            <person name="Deik A."/>
            <person name="Scott J."/>
            <person name="Pierce K.A."/>
            <person name="Xavier R.J."/>
            <person name="Alm E.J."/>
        </authorList>
    </citation>
    <scope>NUCLEOTIDE SEQUENCE [LARGE SCALE GENOMIC DNA]</scope>
    <source>
        <strain evidence="2 3">BIOML-A5</strain>
    </source>
</reference>
<comment type="caution">
    <text evidence="2">The sequence shown here is derived from an EMBL/GenBank/DDBJ whole genome shotgun (WGS) entry which is preliminary data.</text>
</comment>
<sequence>MKLTQNKTLFHPALFWNLLKLLSSYRLQMHVTEVMVFPDGNGYYVCPRCHITVEREFMSFCDRCGQHLGWKGYKKARKIYPG</sequence>
<reference evidence="1" key="2">
    <citation type="submission" date="2023-01" db="EMBL/GenBank/DDBJ databases">
        <title>Human gut microbiome strain richness.</title>
        <authorList>
            <person name="Chen-Liaw A."/>
        </authorList>
    </citation>
    <scope>NUCLEOTIDE SEQUENCE</scope>
    <source>
        <strain evidence="1">1001287st1_F4_1001285I_161205</strain>
    </source>
</reference>
<dbReference type="EMBL" id="WKPO01000057">
    <property type="protein sequence ID" value="MSB51134.1"/>
    <property type="molecule type" value="Genomic_DNA"/>
</dbReference>
<evidence type="ECO:0000313" key="2">
    <source>
        <dbReference type="EMBL" id="MSB51134.1"/>
    </source>
</evidence>
<dbReference type="EMBL" id="JAQLWV010000042">
    <property type="protein sequence ID" value="MDB7935364.1"/>
    <property type="molecule type" value="Genomic_DNA"/>
</dbReference>
<accession>A0A6I2RVG0</accession>
<evidence type="ECO:0000313" key="1">
    <source>
        <dbReference type="EMBL" id="MDB7935364.1"/>
    </source>
</evidence>
<dbReference type="RefSeq" id="WP_154251021.1">
    <property type="nucleotide sequence ID" value="NZ_CP095094.1"/>
</dbReference>
<evidence type="ECO:0000313" key="3">
    <source>
        <dbReference type="Proteomes" id="UP000429811"/>
    </source>
</evidence>
<name>A0A6I2RVG0_FLAPL</name>